<feature type="domain" description="Glycosyl transferase family 1" evidence="1">
    <location>
        <begin position="234"/>
        <end position="385"/>
    </location>
</feature>
<keyword evidence="4" id="KW-1185">Reference proteome</keyword>
<evidence type="ECO:0000259" key="1">
    <source>
        <dbReference type="Pfam" id="PF00534"/>
    </source>
</evidence>
<dbReference type="STRING" id="1384049.CD29_17045"/>
<dbReference type="CDD" id="cd03794">
    <property type="entry name" value="GT4_WbuB-like"/>
    <property type="match status" value="1"/>
</dbReference>
<dbReference type="Pfam" id="PF00534">
    <property type="entry name" value="Glycos_transf_1"/>
    <property type="match status" value="1"/>
</dbReference>
<dbReference type="InterPro" id="IPR028098">
    <property type="entry name" value="Glyco_trans_4-like_N"/>
</dbReference>
<dbReference type="InterPro" id="IPR001296">
    <property type="entry name" value="Glyco_trans_1"/>
</dbReference>
<gene>
    <name evidence="3" type="ORF">CD29_17045</name>
</gene>
<dbReference type="PANTHER" id="PTHR45947:SF3">
    <property type="entry name" value="SULFOQUINOVOSYL TRANSFERASE SQD2"/>
    <property type="match status" value="1"/>
</dbReference>
<name>A0A0A3HUR9_9BACL</name>
<dbReference type="Pfam" id="PF13439">
    <property type="entry name" value="Glyco_transf_4"/>
    <property type="match status" value="1"/>
</dbReference>
<comment type="caution">
    <text evidence="3">The sequence shown here is derived from an EMBL/GenBank/DDBJ whole genome shotgun (WGS) entry which is preliminary data.</text>
</comment>
<proteinExistence type="predicted"/>
<dbReference type="Proteomes" id="UP000030416">
    <property type="component" value="Unassembled WGS sequence"/>
</dbReference>
<dbReference type="EMBL" id="JPVN01000027">
    <property type="protein sequence ID" value="KGR76194.1"/>
    <property type="molecule type" value="Genomic_DNA"/>
</dbReference>
<sequence>MKKKIWIFNHYATNMYKDKNGRHYAFAKYLLKDGYQPTIFCASTMHNSDEDFSIAEKKYTIEEVNHIPFVFIKTPKYDGNGKQRVNNMLAFYKNLFPVAKELAKIHGKPDVILASSVHPLTCVAGIKIAKKLGIPCVCEIRDLWPESIVDYGLISEKNLFTKLMFMGEKWIYKTCDRLIFTMEGGRDYIIEKGWNKENGGPVDLAKVFHINNGVDLEAFQFNQENNRFDDPDLENPELFKVVYAGSIRKANNVKKIVDIADVIRQKGYHHIKFLIYGRGPEKEQLEKYCQENNIWNVEFKGYIDKNKIPYLLSKSNLNIMHIENTNLKKYGASLNKMFEYFASGKPTITDCEFGYDLLKKYECGITLDGATKEQLADAIIEISNPHSNEYETYCKNALIAASDYDFKVLTKQLEQIL</sequence>
<protein>
    <submittedName>
        <fullName evidence="3">Glycosyl transferase</fullName>
    </submittedName>
</protein>
<organism evidence="3 4">
    <name type="scientific">Ureibacillus manganicus DSM 26584</name>
    <dbReference type="NCBI Taxonomy" id="1384049"/>
    <lineage>
        <taxon>Bacteria</taxon>
        <taxon>Bacillati</taxon>
        <taxon>Bacillota</taxon>
        <taxon>Bacilli</taxon>
        <taxon>Bacillales</taxon>
        <taxon>Caryophanaceae</taxon>
        <taxon>Ureibacillus</taxon>
    </lineage>
</organism>
<dbReference type="RefSeq" id="WP_036189289.1">
    <property type="nucleotide sequence ID" value="NZ_AVDA01000027.1"/>
</dbReference>
<dbReference type="Gene3D" id="3.40.50.2000">
    <property type="entry name" value="Glycogen Phosphorylase B"/>
    <property type="match status" value="2"/>
</dbReference>
<reference evidence="3 4" key="1">
    <citation type="submission" date="2014-02" db="EMBL/GenBank/DDBJ databases">
        <title>Draft genome sequence of Lysinibacillus manganicus DSM 26584T.</title>
        <authorList>
            <person name="Zhang F."/>
            <person name="Wang G."/>
            <person name="Zhang L."/>
        </authorList>
    </citation>
    <scope>NUCLEOTIDE SEQUENCE [LARGE SCALE GENOMIC DNA]</scope>
    <source>
        <strain evidence="3 4">DSM 26584</strain>
    </source>
</reference>
<dbReference type="AlphaFoldDB" id="A0A0A3HUR9"/>
<dbReference type="SUPFAM" id="SSF53756">
    <property type="entry name" value="UDP-Glycosyltransferase/glycogen phosphorylase"/>
    <property type="match status" value="1"/>
</dbReference>
<evidence type="ECO:0000259" key="2">
    <source>
        <dbReference type="Pfam" id="PF13439"/>
    </source>
</evidence>
<dbReference type="GO" id="GO:0016758">
    <property type="term" value="F:hexosyltransferase activity"/>
    <property type="evidence" value="ECO:0007669"/>
    <property type="project" value="TreeGrafter"/>
</dbReference>
<keyword evidence="3" id="KW-0808">Transferase</keyword>
<dbReference type="PANTHER" id="PTHR45947">
    <property type="entry name" value="SULFOQUINOVOSYL TRANSFERASE SQD2"/>
    <property type="match status" value="1"/>
</dbReference>
<evidence type="ECO:0000313" key="3">
    <source>
        <dbReference type="EMBL" id="KGR76194.1"/>
    </source>
</evidence>
<accession>A0A0A3HUR9</accession>
<dbReference type="eggNOG" id="COG0438">
    <property type="taxonomic scope" value="Bacteria"/>
</dbReference>
<dbReference type="OrthoDB" id="9811902at2"/>
<dbReference type="InterPro" id="IPR050194">
    <property type="entry name" value="Glycosyltransferase_grp1"/>
</dbReference>
<evidence type="ECO:0000313" key="4">
    <source>
        <dbReference type="Proteomes" id="UP000030416"/>
    </source>
</evidence>
<feature type="domain" description="Glycosyltransferase subfamily 4-like N-terminal" evidence="2">
    <location>
        <begin position="24"/>
        <end position="217"/>
    </location>
</feature>